<evidence type="ECO:0008006" key="5">
    <source>
        <dbReference type="Google" id="ProtNLM"/>
    </source>
</evidence>
<dbReference type="EMBL" id="JBEPBX010000018">
    <property type="protein sequence ID" value="MER6615689.1"/>
    <property type="molecule type" value="Genomic_DNA"/>
</dbReference>
<reference evidence="3 4" key="1">
    <citation type="submission" date="2024-06" db="EMBL/GenBank/DDBJ databases">
        <title>The Natural Products Discovery Center: Release of the First 8490 Sequenced Strains for Exploring Actinobacteria Biosynthetic Diversity.</title>
        <authorList>
            <person name="Kalkreuter E."/>
            <person name="Kautsar S.A."/>
            <person name="Yang D."/>
            <person name="Bader C.D."/>
            <person name="Teijaro C.N."/>
            <person name="Fluegel L."/>
            <person name="Davis C.M."/>
            <person name="Simpson J.R."/>
            <person name="Lauterbach L."/>
            <person name="Steele A.D."/>
            <person name="Gui C."/>
            <person name="Meng S."/>
            <person name="Li G."/>
            <person name="Viehrig K."/>
            <person name="Ye F."/>
            <person name="Su P."/>
            <person name="Kiefer A.F."/>
            <person name="Nichols A."/>
            <person name="Cepeda A.J."/>
            <person name="Yan W."/>
            <person name="Fan B."/>
            <person name="Jiang Y."/>
            <person name="Adhikari A."/>
            <person name="Zheng C.-J."/>
            <person name="Schuster L."/>
            <person name="Cowan T.M."/>
            <person name="Smanski M.J."/>
            <person name="Chevrette M.G."/>
            <person name="De Carvalho L.P.S."/>
            <person name="Shen B."/>
        </authorList>
    </citation>
    <scope>NUCLEOTIDE SEQUENCE [LARGE SCALE GENOMIC DNA]</scope>
    <source>
        <strain evidence="3 4">NPDC000837</strain>
    </source>
</reference>
<feature type="region of interest" description="Disordered" evidence="1">
    <location>
        <begin position="29"/>
        <end position="65"/>
    </location>
</feature>
<keyword evidence="2" id="KW-0732">Signal</keyword>
<evidence type="ECO:0000313" key="4">
    <source>
        <dbReference type="Proteomes" id="UP001445472"/>
    </source>
</evidence>
<dbReference type="PROSITE" id="PS51257">
    <property type="entry name" value="PROKAR_LIPOPROTEIN"/>
    <property type="match status" value="1"/>
</dbReference>
<feature type="chain" id="PRO_5046474930" description="Lipoprotein" evidence="2">
    <location>
        <begin position="23"/>
        <end position="201"/>
    </location>
</feature>
<dbReference type="RefSeq" id="WP_100110738.1">
    <property type="nucleotide sequence ID" value="NZ_JBEPBX010000018.1"/>
</dbReference>
<evidence type="ECO:0000313" key="3">
    <source>
        <dbReference type="EMBL" id="MER6615689.1"/>
    </source>
</evidence>
<organism evidence="3 4">
    <name type="scientific">Streptomyces xantholiticus</name>
    <dbReference type="NCBI Taxonomy" id="68285"/>
    <lineage>
        <taxon>Bacteria</taxon>
        <taxon>Bacillati</taxon>
        <taxon>Actinomycetota</taxon>
        <taxon>Actinomycetes</taxon>
        <taxon>Kitasatosporales</taxon>
        <taxon>Streptomycetaceae</taxon>
        <taxon>Streptomyces</taxon>
    </lineage>
</organism>
<comment type="caution">
    <text evidence="3">The sequence shown here is derived from an EMBL/GenBank/DDBJ whole genome shotgun (WGS) entry which is preliminary data.</text>
</comment>
<proteinExistence type="predicted"/>
<evidence type="ECO:0000256" key="2">
    <source>
        <dbReference type="SAM" id="SignalP"/>
    </source>
</evidence>
<dbReference type="Proteomes" id="UP001445472">
    <property type="component" value="Unassembled WGS sequence"/>
</dbReference>
<evidence type="ECO:0000256" key="1">
    <source>
        <dbReference type="SAM" id="MobiDB-lite"/>
    </source>
</evidence>
<feature type="compositionally biased region" description="Low complexity" evidence="1">
    <location>
        <begin position="29"/>
        <end position="52"/>
    </location>
</feature>
<accession>A0ABV1UY20</accession>
<feature type="compositionally biased region" description="Polar residues" evidence="1">
    <location>
        <begin position="53"/>
        <end position="65"/>
    </location>
</feature>
<protein>
    <recommendedName>
        <fullName evidence="5">Lipoprotein</fullName>
    </recommendedName>
</protein>
<keyword evidence="4" id="KW-1185">Reference proteome</keyword>
<gene>
    <name evidence="3" type="ORF">ABT276_20460</name>
</gene>
<name>A0ABV1UY20_9ACTN</name>
<feature type="signal peptide" evidence="2">
    <location>
        <begin position="1"/>
        <end position="22"/>
    </location>
</feature>
<sequence>MKQPKRHLALVFTALTAAVTLAACSTAPGAAPGTEPTPTDTTTAIADPLTPTQSTPPTHYPSATTSARTAANVALWYESGGEEQITGVHRRAEEVHSHHDEDMWVIDFSWFFDDLREAREYPPIPDPKTQAAWAAALKNISEGGGAVYDATRLGTGETSQSAEEARQVERGWKELAKGIKGLKAVEERLSRTFGLEPLTPP</sequence>